<accession>A0ABX0TWQ5</accession>
<dbReference type="Gene3D" id="3.30.70.270">
    <property type="match status" value="1"/>
</dbReference>
<dbReference type="PANTHER" id="PTHR45138">
    <property type="entry name" value="REGULATORY COMPONENTS OF SENSORY TRANSDUCTION SYSTEM"/>
    <property type="match status" value="1"/>
</dbReference>
<evidence type="ECO:0000313" key="5">
    <source>
        <dbReference type="Proteomes" id="UP000727456"/>
    </source>
</evidence>
<dbReference type="SMART" id="SM00267">
    <property type="entry name" value="GGDEF"/>
    <property type="match status" value="1"/>
</dbReference>
<dbReference type="RefSeq" id="WP_167073850.1">
    <property type="nucleotide sequence ID" value="NZ_JAAOZC010000006.1"/>
</dbReference>
<dbReference type="EMBL" id="JAAOZC010000006">
    <property type="protein sequence ID" value="NIJ08820.1"/>
    <property type="molecule type" value="Genomic_DNA"/>
</dbReference>
<dbReference type="InterPro" id="IPR050469">
    <property type="entry name" value="Diguanylate_Cyclase"/>
</dbReference>
<feature type="domain" description="GGDEF" evidence="3">
    <location>
        <begin position="130"/>
        <end position="265"/>
    </location>
</feature>
<dbReference type="PROSITE" id="PS50887">
    <property type="entry name" value="GGDEF"/>
    <property type="match status" value="1"/>
</dbReference>
<reference evidence="4 5" key="1">
    <citation type="submission" date="2020-03" db="EMBL/GenBank/DDBJ databases">
        <title>Genomic Encyclopedia of Type Strains, Phase III (KMG-III): the genomes of soil and plant-associated and newly described type strains.</title>
        <authorList>
            <person name="Whitman W."/>
        </authorList>
    </citation>
    <scope>NUCLEOTIDE SEQUENCE [LARGE SCALE GENOMIC DNA]</scope>
    <source>
        <strain evidence="4 5">CECT 8804</strain>
    </source>
</reference>
<feature type="coiled-coil region" evidence="2">
    <location>
        <begin position="72"/>
        <end position="99"/>
    </location>
</feature>
<dbReference type="NCBIfam" id="TIGR00254">
    <property type="entry name" value="GGDEF"/>
    <property type="match status" value="1"/>
</dbReference>
<sequence>MVNALADALAQLVTAAREQLDDASEIVDRSADEARDYGSVLAQGAKTINEAALPDAVAAAVIEATQTMLARTRRAEERLRGMSADLAKLRHDLQEAQSQAEHDPLTGLPNRRALDNALQAAVIGAAAAQKALSLAFCDIDNFKILNDRHGHAVGDRVLRLVADCLADGGGEDVFVGRHGGEEFVLLFDGVGAEQAALKIDMIRAQLATRTLRSKTDDSPIGNVTFSAGVAMLREEEEANDLLHRADRALYRAKYNGRNRVEIDREG</sequence>
<evidence type="ECO:0000259" key="3">
    <source>
        <dbReference type="PROSITE" id="PS50887"/>
    </source>
</evidence>
<organism evidence="4 5">
    <name type="scientific">Sphingomonas vulcanisoli</name>
    <dbReference type="NCBI Taxonomy" id="1658060"/>
    <lineage>
        <taxon>Bacteria</taxon>
        <taxon>Pseudomonadati</taxon>
        <taxon>Pseudomonadota</taxon>
        <taxon>Alphaproteobacteria</taxon>
        <taxon>Sphingomonadales</taxon>
        <taxon>Sphingomonadaceae</taxon>
        <taxon>Sphingomonas</taxon>
    </lineage>
</organism>
<keyword evidence="5" id="KW-1185">Reference proteome</keyword>
<gene>
    <name evidence="4" type="ORF">FHS31_002444</name>
</gene>
<evidence type="ECO:0000256" key="1">
    <source>
        <dbReference type="ARBA" id="ARBA00012528"/>
    </source>
</evidence>
<evidence type="ECO:0000256" key="2">
    <source>
        <dbReference type="SAM" id="Coils"/>
    </source>
</evidence>
<dbReference type="CDD" id="cd01949">
    <property type="entry name" value="GGDEF"/>
    <property type="match status" value="1"/>
</dbReference>
<protein>
    <recommendedName>
        <fullName evidence="1">diguanylate cyclase</fullName>
        <ecNumber evidence="1">2.7.7.65</ecNumber>
    </recommendedName>
</protein>
<keyword evidence="2" id="KW-0175">Coiled coil</keyword>
<evidence type="ECO:0000313" key="4">
    <source>
        <dbReference type="EMBL" id="NIJ08820.1"/>
    </source>
</evidence>
<name>A0ABX0TWQ5_9SPHN</name>
<comment type="caution">
    <text evidence="4">The sequence shown here is derived from an EMBL/GenBank/DDBJ whole genome shotgun (WGS) entry which is preliminary data.</text>
</comment>
<dbReference type="SUPFAM" id="SSF55073">
    <property type="entry name" value="Nucleotide cyclase"/>
    <property type="match status" value="1"/>
</dbReference>
<dbReference type="InterPro" id="IPR029787">
    <property type="entry name" value="Nucleotide_cyclase"/>
</dbReference>
<dbReference type="EC" id="2.7.7.65" evidence="1"/>
<dbReference type="InterPro" id="IPR000160">
    <property type="entry name" value="GGDEF_dom"/>
</dbReference>
<dbReference type="InterPro" id="IPR043128">
    <property type="entry name" value="Rev_trsase/Diguanyl_cyclase"/>
</dbReference>
<dbReference type="PANTHER" id="PTHR45138:SF24">
    <property type="entry name" value="DIGUANYLATE CYCLASE DGCC-RELATED"/>
    <property type="match status" value="1"/>
</dbReference>
<dbReference type="Proteomes" id="UP000727456">
    <property type="component" value="Unassembled WGS sequence"/>
</dbReference>
<dbReference type="Pfam" id="PF00990">
    <property type="entry name" value="GGDEF"/>
    <property type="match status" value="1"/>
</dbReference>
<proteinExistence type="predicted"/>